<keyword evidence="6 10" id="KW-0472">Membrane</keyword>
<comment type="caution">
    <text evidence="12">The sequence shown here is derived from an EMBL/GenBank/DDBJ whole genome shotgun (WGS) entry which is preliminary data.</text>
</comment>
<sequence length="263" mass="28350">MRAFDRSTRALGLLALLVLAGCTRTELLQALDERQANEVVSVLLRHNIDAQKRLQGKDGFVVRVASDDLADAIDLIAQQQLPSQPRTQISTQFPSDAMVSTPLGERARLLSAIEQRLEETLATLDGVQSARVHVSYDAGPVAGSLQQRRPPAMHVAAVLAHGQGVDEEVLLQRVKRLLRNAFVDVSYDNVSVVLTPAAAARSLSVTDAGTAGATGRRWLGPVLLLVLLGGLGWALLRRAGAARAFIGHRFRRASHGDRHATTD</sequence>
<dbReference type="NCBIfam" id="TIGR02544">
    <property type="entry name" value="III_secr_YscJ"/>
    <property type="match status" value="1"/>
</dbReference>
<evidence type="ECO:0000313" key="12">
    <source>
        <dbReference type="EMBL" id="MBA8682074.1"/>
    </source>
</evidence>
<evidence type="ECO:0000256" key="5">
    <source>
        <dbReference type="ARBA" id="ARBA00022927"/>
    </source>
</evidence>
<keyword evidence="13" id="KW-1185">Reference proteome</keyword>
<evidence type="ECO:0000256" key="6">
    <source>
        <dbReference type="ARBA" id="ARBA00023136"/>
    </source>
</evidence>
<dbReference type="GO" id="GO:0009306">
    <property type="term" value="P:protein secretion"/>
    <property type="evidence" value="ECO:0007669"/>
    <property type="project" value="InterPro"/>
</dbReference>
<evidence type="ECO:0000256" key="1">
    <source>
        <dbReference type="ARBA" id="ARBA00004459"/>
    </source>
</evidence>
<keyword evidence="3" id="KW-0813">Transport</keyword>
<dbReference type="PRINTS" id="PR01338">
    <property type="entry name" value="TYPE3OMKPROT"/>
</dbReference>
<dbReference type="InterPro" id="IPR006182">
    <property type="entry name" value="FliF_N_dom"/>
</dbReference>
<dbReference type="PANTHER" id="PTHR30046:SF3">
    <property type="entry name" value="SECRETION SYSTEM APPARATUS LIPOPROTEIN SSAJ"/>
    <property type="match status" value="1"/>
</dbReference>
<name>A0A7W3FM46_9GAMM</name>
<dbReference type="GO" id="GO:0009279">
    <property type="term" value="C:cell outer membrane"/>
    <property type="evidence" value="ECO:0007669"/>
    <property type="project" value="UniProtKB-SubCell"/>
</dbReference>
<dbReference type="EMBL" id="JACGXS010000004">
    <property type="protein sequence ID" value="MBA8682074.1"/>
    <property type="molecule type" value="Genomic_DNA"/>
</dbReference>
<dbReference type="PANTHER" id="PTHR30046">
    <property type="entry name" value="FLAGELLAR M-RING PROTEIN"/>
    <property type="match status" value="1"/>
</dbReference>
<dbReference type="Pfam" id="PF01514">
    <property type="entry name" value="YscJ_FliF"/>
    <property type="match status" value="1"/>
</dbReference>
<keyword evidence="7 10" id="KW-0564">Palmitate</keyword>
<dbReference type="RefSeq" id="WP_182339214.1">
    <property type="nucleotide sequence ID" value="NZ_JACGXS010000004.1"/>
</dbReference>
<evidence type="ECO:0000256" key="2">
    <source>
        <dbReference type="ARBA" id="ARBA00009509"/>
    </source>
</evidence>
<accession>A0A7W3FM46</accession>
<dbReference type="Proteomes" id="UP000547058">
    <property type="component" value="Unassembled WGS sequence"/>
</dbReference>
<dbReference type="PROSITE" id="PS51257">
    <property type="entry name" value="PROKAR_LIPOPROTEIN"/>
    <property type="match status" value="1"/>
</dbReference>
<evidence type="ECO:0000259" key="11">
    <source>
        <dbReference type="Pfam" id="PF01514"/>
    </source>
</evidence>
<protein>
    <recommendedName>
        <fullName evidence="10">Lipoprotein</fullName>
    </recommendedName>
</protein>
<evidence type="ECO:0000313" key="13">
    <source>
        <dbReference type="Proteomes" id="UP000547058"/>
    </source>
</evidence>
<keyword evidence="8 10" id="KW-0998">Cell outer membrane</keyword>
<evidence type="ECO:0000256" key="9">
    <source>
        <dbReference type="ARBA" id="ARBA00023288"/>
    </source>
</evidence>
<evidence type="ECO:0000256" key="10">
    <source>
        <dbReference type="RuleBase" id="RU364102"/>
    </source>
</evidence>
<dbReference type="InterPro" id="IPR045851">
    <property type="entry name" value="AMP-bd_C_sf"/>
</dbReference>
<dbReference type="Gene3D" id="3.30.300.30">
    <property type="match status" value="1"/>
</dbReference>
<evidence type="ECO:0000256" key="8">
    <source>
        <dbReference type="ARBA" id="ARBA00023237"/>
    </source>
</evidence>
<evidence type="ECO:0000256" key="4">
    <source>
        <dbReference type="ARBA" id="ARBA00022729"/>
    </source>
</evidence>
<keyword evidence="5" id="KW-0653">Protein transport</keyword>
<dbReference type="InterPro" id="IPR003282">
    <property type="entry name" value="T3SS_SctJ"/>
</dbReference>
<keyword evidence="4 10" id="KW-0732">Signal</keyword>
<evidence type="ECO:0000256" key="3">
    <source>
        <dbReference type="ARBA" id="ARBA00022448"/>
    </source>
</evidence>
<dbReference type="InterPro" id="IPR043427">
    <property type="entry name" value="YscJ/FliF"/>
</dbReference>
<dbReference type="Gene3D" id="3.30.70.1530">
    <property type="entry name" value="Hypothetical protein rpa1041"/>
    <property type="match status" value="1"/>
</dbReference>
<keyword evidence="10" id="KW-1133">Transmembrane helix</keyword>
<reference evidence="12 13" key="1">
    <citation type="submission" date="2020-08" db="EMBL/GenBank/DDBJ databases">
        <title>Stenotrophomonas tumulicola JCM 30961.</title>
        <authorList>
            <person name="Deng Y."/>
        </authorList>
    </citation>
    <scope>NUCLEOTIDE SEQUENCE [LARGE SCALE GENOMIC DNA]</scope>
    <source>
        <strain evidence="12 13">JCM 30961</strain>
    </source>
</reference>
<feature type="transmembrane region" description="Helical" evidence="10">
    <location>
        <begin position="218"/>
        <end position="236"/>
    </location>
</feature>
<gene>
    <name evidence="12" type="primary">sctJ</name>
    <name evidence="12" type="ORF">H4O11_09680</name>
</gene>
<dbReference type="AlphaFoldDB" id="A0A7W3FM46"/>
<proteinExistence type="inferred from homology"/>
<keyword evidence="10" id="KW-0812">Transmembrane</keyword>
<comment type="similarity">
    <text evidence="2 10">Belongs to the YscJ lipoprotein family.</text>
</comment>
<organism evidence="12 13">
    <name type="scientific">Stenotrophomonas tumulicola</name>
    <dbReference type="NCBI Taxonomy" id="1685415"/>
    <lineage>
        <taxon>Bacteria</taxon>
        <taxon>Pseudomonadati</taxon>
        <taxon>Pseudomonadota</taxon>
        <taxon>Gammaproteobacteria</taxon>
        <taxon>Lysobacterales</taxon>
        <taxon>Lysobacteraceae</taxon>
        <taxon>Stenotrophomonas</taxon>
    </lineage>
</organism>
<feature type="domain" description="Flagellar M-ring N-terminal" evidence="11">
    <location>
        <begin position="24"/>
        <end position="193"/>
    </location>
</feature>
<comment type="subcellular location">
    <subcellularLocation>
        <location evidence="1">Cell outer membrane</location>
        <topology evidence="1">Lipid-anchor</topology>
    </subcellularLocation>
</comment>
<evidence type="ECO:0000256" key="7">
    <source>
        <dbReference type="ARBA" id="ARBA00023139"/>
    </source>
</evidence>
<keyword evidence="9 10" id="KW-0449">Lipoprotein</keyword>